<dbReference type="AlphaFoldDB" id="A0A0M0KIT8"/>
<feature type="domain" description="NAD-dependent epimerase/dehydratase" evidence="1">
    <location>
        <begin position="4"/>
        <end position="222"/>
    </location>
</feature>
<dbReference type="Pfam" id="PF01370">
    <property type="entry name" value="Epimerase"/>
    <property type="match status" value="1"/>
</dbReference>
<evidence type="ECO:0000259" key="1">
    <source>
        <dbReference type="Pfam" id="PF01370"/>
    </source>
</evidence>
<protein>
    <recommendedName>
        <fullName evidence="1">NAD-dependent epimerase/dehydratase domain-containing protein</fullName>
    </recommendedName>
</protein>
<dbReference type="PATRIC" id="fig|136160.3.peg.1337"/>
<dbReference type="SUPFAM" id="SSF51735">
    <property type="entry name" value="NAD(P)-binding Rossmann-fold domains"/>
    <property type="match status" value="1"/>
</dbReference>
<dbReference type="PANTHER" id="PTHR43245:SF13">
    <property type="entry name" value="UDP-D-APIOSE_UDP-D-XYLOSE SYNTHASE 2"/>
    <property type="match status" value="1"/>
</dbReference>
<dbReference type="Gene3D" id="3.40.50.720">
    <property type="entry name" value="NAD(P)-binding Rossmann-like Domain"/>
    <property type="match status" value="1"/>
</dbReference>
<dbReference type="PANTHER" id="PTHR43245">
    <property type="entry name" value="BIFUNCTIONAL POLYMYXIN RESISTANCE PROTEIN ARNA"/>
    <property type="match status" value="1"/>
</dbReference>
<sequence>MNRVLITGGLGFIGYHLCEALLGQGIDVTIIDHCNDEMRKEEYEEKQLRMGRNALFHFIECSLERFELSKVTQHVDTIYHLAAHPKREQLWTRLPENQENTFRRIRALTAQAKEGTRLIFVSSVEVYGERLGTITEQSPTRPISPYGIVKLAAEKLLQKEADKRGLDYMILRLPTIYGPWQRQDMTYQQLLLGRKEVKDDQSTLDALYISDAINGLLLAGKTKHTNETIQLSSGNVNEWQKGKAHLLNKSWNPSSTPLSPILSNEKAKQLLGFKVITPLKNGLEKQREHVTQWQRWKSFLH</sequence>
<name>A0A0M0KIT8_ALKHA</name>
<dbReference type="GeneID" id="87598418"/>
<dbReference type="InterPro" id="IPR001509">
    <property type="entry name" value="Epimerase_deHydtase"/>
</dbReference>
<evidence type="ECO:0000313" key="2">
    <source>
        <dbReference type="EMBL" id="KOO38338.1"/>
    </source>
</evidence>
<accession>A0A0M0KIT8</accession>
<organism evidence="2">
    <name type="scientific">Halalkalibacterium halodurans</name>
    <name type="common">Bacillus halodurans</name>
    <dbReference type="NCBI Taxonomy" id="86665"/>
    <lineage>
        <taxon>Bacteria</taxon>
        <taxon>Bacillati</taxon>
        <taxon>Bacillota</taxon>
        <taxon>Bacilli</taxon>
        <taxon>Bacillales</taxon>
        <taxon>Bacillaceae</taxon>
        <taxon>Halalkalibacterium (ex Joshi et al. 2022)</taxon>
    </lineage>
</organism>
<dbReference type="RefSeq" id="WP_053430667.1">
    <property type="nucleotide sequence ID" value="NZ_CP040441.1"/>
</dbReference>
<dbReference type="InterPro" id="IPR036291">
    <property type="entry name" value="NAD(P)-bd_dom_sf"/>
</dbReference>
<reference evidence="2" key="1">
    <citation type="submission" date="2015-08" db="EMBL/GenBank/DDBJ databases">
        <title>Complete DNA Sequence of Pseudomonas syringae pv. actinidiae, the Causal Agent of Kiwifruit Canker Disease.</title>
        <authorList>
            <person name="Rikkerink E.H.A."/>
            <person name="Fineran P.C."/>
        </authorList>
    </citation>
    <scope>NUCLEOTIDE SEQUENCE</scope>
    <source>
        <strain evidence="2">DSM 13666</strain>
    </source>
</reference>
<dbReference type="EMBL" id="LILD01000001">
    <property type="protein sequence ID" value="KOO38338.1"/>
    <property type="molecule type" value="Genomic_DNA"/>
</dbReference>
<dbReference type="InterPro" id="IPR050177">
    <property type="entry name" value="Lipid_A_modif_metabolic_enz"/>
</dbReference>
<proteinExistence type="predicted"/>
<gene>
    <name evidence="2" type="ORF">AMD02_05265</name>
</gene>
<comment type="caution">
    <text evidence="2">The sequence shown here is derived from an EMBL/GenBank/DDBJ whole genome shotgun (WGS) entry which is preliminary data.</text>
</comment>